<evidence type="ECO:0000313" key="1">
    <source>
        <dbReference type="EMBL" id="MBL1086479.1"/>
    </source>
</evidence>
<dbReference type="Proteomes" id="UP000661858">
    <property type="component" value="Unassembled WGS sequence"/>
</dbReference>
<proteinExistence type="predicted"/>
<sequence length="174" mass="18833">MLGEPERTHDRLMRGAFDDVPLTTLFPELSPAGVEALKDAARAVDAARVNGDKAEWEWAPDHAVFPGPQPGTPIILGLDVIDHADGGDQLEFLLQVVWTDLGQLAVDAAVNVACWCTTDHATHDVDARSLVVGDATSLLQAFQTGAERLIGWLADPRDADYWRARAGLPARRTC</sequence>
<evidence type="ECO:0000313" key="2">
    <source>
        <dbReference type="Proteomes" id="UP000661858"/>
    </source>
</evidence>
<organism evidence="1 2">
    <name type="scientific">Streptomyces actinomycinicus</name>
    <dbReference type="NCBI Taxonomy" id="1695166"/>
    <lineage>
        <taxon>Bacteria</taxon>
        <taxon>Bacillati</taxon>
        <taxon>Actinomycetota</taxon>
        <taxon>Actinomycetes</taxon>
        <taxon>Kitasatosporales</taxon>
        <taxon>Streptomycetaceae</taxon>
        <taxon>Streptomyces</taxon>
    </lineage>
</organism>
<reference evidence="1" key="1">
    <citation type="submission" date="2021-01" db="EMBL/GenBank/DDBJ databases">
        <title>WGS of actinomycetes isolated from Thailand.</title>
        <authorList>
            <person name="Thawai C."/>
        </authorList>
    </citation>
    <scope>NUCLEOTIDE SEQUENCE</scope>
    <source>
        <strain evidence="1">RCU-197</strain>
    </source>
</reference>
<dbReference type="EMBL" id="JAERRK010000023">
    <property type="protein sequence ID" value="MBL1086479.1"/>
    <property type="molecule type" value="Genomic_DNA"/>
</dbReference>
<comment type="caution">
    <text evidence="1">The sequence shown here is derived from an EMBL/GenBank/DDBJ whole genome shotgun (WGS) entry which is preliminary data.</text>
</comment>
<accession>A0A937ER34</accession>
<keyword evidence="2" id="KW-1185">Reference proteome</keyword>
<gene>
    <name evidence="1" type="ORF">JK359_31700</name>
</gene>
<protein>
    <submittedName>
        <fullName evidence="1">Uncharacterized protein</fullName>
    </submittedName>
</protein>
<dbReference type="AlphaFoldDB" id="A0A937ER34"/>
<name>A0A937ER34_9ACTN</name>